<sequence length="186" mass="20989">MTSTKLNIVVAVCTNMGIGIEGRLPWRLKQDMAFFKQLTVETQDEQKKNMVIMGKKTWMSIPTKFRPLQDRVNVVLSTQLTEPPSGALLASSLKEAVNLAKSDANVENVFVIGGASVYREAVEGDCPCRIYLTRVDKEFECDTFFPKFDTDVFKRIQNPNNVPTGINVEGDLSFTFEVYEKNLFPH</sequence>
<comment type="catalytic activity">
    <reaction evidence="6">
        <text>(6S)-5,6,7,8-tetrahydrofolate + NADP(+) = 7,8-dihydrofolate + NADPH + H(+)</text>
        <dbReference type="Rhea" id="RHEA:15009"/>
        <dbReference type="ChEBI" id="CHEBI:15378"/>
        <dbReference type="ChEBI" id="CHEBI:57451"/>
        <dbReference type="ChEBI" id="CHEBI:57453"/>
        <dbReference type="ChEBI" id="CHEBI:57783"/>
        <dbReference type="ChEBI" id="CHEBI:58349"/>
        <dbReference type="EC" id="1.5.1.3"/>
    </reaction>
</comment>
<name>A0ABM0K609_APLCA</name>
<dbReference type="RefSeq" id="XP_005109545.1">
    <property type="nucleotide sequence ID" value="XM_005109488.3"/>
</dbReference>
<evidence type="ECO:0000256" key="3">
    <source>
        <dbReference type="ARBA" id="ARBA00022563"/>
    </source>
</evidence>
<proteinExistence type="inferred from homology"/>
<dbReference type="Gene3D" id="3.40.430.10">
    <property type="entry name" value="Dihydrofolate Reductase, subunit A"/>
    <property type="match status" value="1"/>
</dbReference>
<keyword evidence="4" id="KW-0521">NADP</keyword>
<keyword evidence="9" id="KW-1185">Reference proteome</keyword>
<evidence type="ECO:0000256" key="2">
    <source>
        <dbReference type="ARBA" id="ARBA00012856"/>
    </source>
</evidence>
<dbReference type="PRINTS" id="PR00070">
    <property type="entry name" value="DHFR"/>
</dbReference>
<dbReference type="Proteomes" id="UP000694888">
    <property type="component" value="Unplaced"/>
</dbReference>
<dbReference type="SUPFAM" id="SSF53597">
    <property type="entry name" value="Dihydrofolate reductase-like"/>
    <property type="match status" value="1"/>
</dbReference>
<dbReference type="CDD" id="cd00209">
    <property type="entry name" value="DHFR"/>
    <property type="match status" value="1"/>
</dbReference>
<gene>
    <name evidence="10 11" type="primary">LOC101864024</name>
</gene>
<dbReference type="PROSITE" id="PS51330">
    <property type="entry name" value="DHFR_2"/>
    <property type="match status" value="1"/>
</dbReference>
<evidence type="ECO:0000313" key="9">
    <source>
        <dbReference type="Proteomes" id="UP000694888"/>
    </source>
</evidence>
<comment type="pathway">
    <text evidence="1">Cofactor biosynthesis; tetrahydrofolate biosynthesis; 5,6,7,8-tetrahydrofolate from 7,8-dihydrofolate: step 1/1.</text>
</comment>
<feature type="domain" description="DHFR" evidence="8">
    <location>
        <begin position="5"/>
        <end position="181"/>
    </location>
</feature>
<dbReference type="PANTHER" id="PTHR48069">
    <property type="entry name" value="DIHYDROFOLATE REDUCTASE"/>
    <property type="match status" value="1"/>
</dbReference>
<dbReference type="InterPro" id="IPR017925">
    <property type="entry name" value="DHFR_CS"/>
</dbReference>
<dbReference type="RefSeq" id="XP_035828547.1">
    <property type="nucleotide sequence ID" value="XM_035972654.1"/>
</dbReference>
<accession>A0ABM0K609</accession>
<dbReference type="InterPro" id="IPR012259">
    <property type="entry name" value="DHFR"/>
</dbReference>
<dbReference type="PROSITE" id="PS00075">
    <property type="entry name" value="DHFR_1"/>
    <property type="match status" value="1"/>
</dbReference>
<comment type="similarity">
    <text evidence="7">Belongs to the dihydrofolate reductase family.</text>
</comment>
<dbReference type="InterPro" id="IPR001796">
    <property type="entry name" value="DHFR_dom"/>
</dbReference>
<evidence type="ECO:0000256" key="7">
    <source>
        <dbReference type="RuleBase" id="RU004474"/>
    </source>
</evidence>
<organism evidence="9 10">
    <name type="scientific">Aplysia californica</name>
    <name type="common">California sea hare</name>
    <dbReference type="NCBI Taxonomy" id="6500"/>
    <lineage>
        <taxon>Eukaryota</taxon>
        <taxon>Metazoa</taxon>
        <taxon>Spiralia</taxon>
        <taxon>Lophotrochozoa</taxon>
        <taxon>Mollusca</taxon>
        <taxon>Gastropoda</taxon>
        <taxon>Heterobranchia</taxon>
        <taxon>Euthyneura</taxon>
        <taxon>Tectipleura</taxon>
        <taxon>Aplysiida</taxon>
        <taxon>Aplysioidea</taxon>
        <taxon>Aplysiidae</taxon>
        <taxon>Aplysia</taxon>
    </lineage>
</organism>
<evidence type="ECO:0000313" key="11">
    <source>
        <dbReference type="RefSeq" id="XP_035828547.1"/>
    </source>
</evidence>
<keyword evidence="3" id="KW-0554">One-carbon metabolism</keyword>
<keyword evidence="5" id="KW-0560">Oxidoreductase</keyword>
<evidence type="ECO:0000256" key="5">
    <source>
        <dbReference type="ARBA" id="ARBA00023002"/>
    </source>
</evidence>
<evidence type="ECO:0000256" key="4">
    <source>
        <dbReference type="ARBA" id="ARBA00022857"/>
    </source>
</evidence>
<protein>
    <recommendedName>
        <fullName evidence="2">dihydrofolate reductase</fullName>
        <ecNumber evidence="2">1.5.1.3</ecNumber>
    </recommendedName>
</protein>
<dbReference type="PANTHER" id="PTHR48069:SF3">
    <property type="entry name" value="DIHYDROFOLATE REDUCTASE"/>
    <property type="match status" value="1"/>
</dbReference>
<dbReference type="EC" id="1.5.1.3" evidence="2"/>
<evidence type="ECO:0000256" key="6">
    <source>
        <dbReference type="ARBA" id="ARBA00048873"/>
    </source>
</evidence>
<dbReference type="Pfam" id="PF00186">
    <property type="entry name" value="DHFR_1"/>
    <property type="match status" value="1"/>
</dbReference>
<evidence type="ECO:0000259" key="8">
    <source>
        <dbReference type="PROSITE" id="PS51330"/>
    </source>
</evidence>
<dbReference type="GeneID" id="101864024"/>
<dbReference type="InterPro" id="IPR024072">
    <property type="entry name" value="DHFR-like_dom_sf"/>
</dbReference>
<evidence type="ECO:0000256" key="1">
    <source>
        <dbReference type="ARBA" id="ARBA00004903"/>
    </source>
</evidence>
<reference evidence="10 11" key="1">
    <citation type="submission" date="2025-05" db="UniProtKB">
        <authorList>
            <consortium name="RefSeq"/>
        </authorList>
    </citation>
    <scope>IDENTIFICATION</scope>
</reference>
<evidence type="ECO:0000313" key="10">
    <source>
        <dbReference type="RefSeq" id="XP_005109545.1"/>
    </source>
</evidence>